<dbReference type="GO" id="GO:0016757">
    <property type="term" value="F:glycosyltransferase activity"/>
    <property type="evidence" value="ECO:0007669"/>
    <property type="project" value="InterPro"/>
</dbReference>
<dbReference type="AlphaFoldDB" id="A0A8T7LZF5"/>
<dbReference type="EMBL" id="JACATZ010000001">
    <property type="protein sequence ID" value="NWJ45682.1"/>
    <property type="molecule type" value="Genomic_DNA"/>
</dbReference>
<feature type="domain" description="Glycosyltransferase subfamily 4-like N-terminal" evidence="2">
    <location>
        <begin position="33"/>
        <end position="193"/>
    </location>
</feature>
<feature type="domain" description="Glycosyl transferase family 1" evidence="1">
    <location>
        <begin position="218"/>
        <end position="373"/>
    </location>
</feature>
<organism evidence="3 5">
    <name type="scientific">Candidatus Chlorohelix allophototropha</name>
    <dbReference type="NCBI Taxonomy" id="3003348"/>
    <lineage>
        <taxon>Bacteria</taxon>
        <taxon>Bacillati</taxon>
        <taxon>Chloroflexota</taxon>
        <taxon>Chloroflexia</taxon>
        <taxon>Candidatus Chloroheliales</taxon>
        <taxon>Candidatus Chloroheliaceae</taxon>
        <taxon>Candidatus Chlorohelix</taxon>
    </lineage>
</organism>
<dbReference type="Pfam" id="PF13439">
    <property type="entry name" value="Glyco_transf_4"/>
    <property type="match status" value="1"/>
</dbReference>
<gene>
    <name evidence="3" type="ORF">HXX08_07365</name>
    <name evidence="4" type="ORF">OZ401_000818</name>
</gene>
<accession>A0A8T7LZF5</accession>
<dbReference type="RefSeq" id="WP_341469445.1">
    <property type="nucleotide sequence ID" value="NZ_CP128399.1"/>
</dbReference>
<dbReference type="Proteomes" id="UP000521676">
    <property type="component" value="Unassembled WGS sequence"/>
</dbReference>
<evidence type="ECO:0000259" key="1">
    <source>
        <dbReference type="Pfam" id="PF00534"/>
    </source>
</evidence>
<keyword evidence="6" id="KW-1185">Reference proteome</keyword>
<evidence type="ECO:0000313" key="4">
    <source>
        <dbReference type="EMBL" id="WJW67551.1"/>
    </source>
</evidence>
<dbReference type="Proteomes" id="UP001431572">
    <property type="component" value="Chromosome 1"/>
</dbReference>
<dbReference type="PANTHER" id="PTHR45947:SF3">
    <property type="entry name" value="SULFOQUINOVOSYL TRANSFERASE SQD2"/>
    <property type="match status" value="1"/>
</dbReference>
<dbReference type="Gene3D" id="3.40.50.2000">
    <property type="entry name" value="Glycogen Phosphorylase B"/>
    <property type="match status" value="2"/>
</dbReference>
<dbReference type="PANTHER" id="PTHR45947">
    <property type="entry name" value="SULFOQUINOVOSYL TRANSFERASE SQD2"/>
    <property type="match status" value="1"/>
</dbReference>
<evidence type="ECO:0000313" key="3">
    <source>
        <dbReference type="EMBL" id="NWJ45682.1"/>
    </source>
</evidence>
<evidence type="ECO:0000259" key="2">
    <source>
        <dbReference type="Pfam" id="PF13439"/>
    </source>
</evidence>
<dbReference type="EMBL" id="CP128399">
    <property type="protein sequence ID" value="WJW67551.1"/>
    <property type="molecule type" value="Genomic_DNA"/>
</dbReference>
<evidence type="ECO:0000313" key="6">
    <source>
        <dbReference type="Proteomes" id="UP001431572"/>
    </source>
</evidence>
<evidence type="ECO:0000313" key="5">
    <source>
        <dbReference type="Proteomes" id="UP000521676"/>
    </source>
</evidence>
<reference evidence="3 5" key="1">
    <citation type="submission" date="2020-06" db="EMBL/GenBank/DDBJ databases">
        <title>Anoxygenic phototrophic Chloroflexota member uses a Type I reaction center.</title>
        <authorList>
            <person name="Tsuji J.M."/>
            <person name="Shaw N.A."/>
            <person name="Nagashima S."/>
            <person name="Venkiteswaran J."/>
            <person name="Schiff S.L."/>
            <person name="Hanada S."/>
            <person name="Tank M."/>
            <person name="Neufeld J.D."/>
        </authorList>
    </citation>
    <scope>NUCLEOTIDE SEQUENCE [LARGE SCALE GENOMIC DNA]</scope>
    <source>
        <strain evidence="3">L227-S17</strain>
    </source>
</reference>
<dbReference type="CDD" id="cd03801">
    <property type="entry name" value="GT4_PimA-like"/>
    <property type="match status" value="1"/>
</dbReference>
<protein>
    <submittedName>
        <fullName evidence="3">Glycosyltransferase family 4 protein</fullName>
    </submittedName>
</protein>
<sequence length="407" mass="45020">MSVVVTPTTARTPHNWRPLRIAQITATFPPYHGGTGNVCYYNSRELGKLGHQVHVFTRTLKGLPAQEKGEGFMVHRLRPLIRIGNAPVLPGLLKELRGFDIIHLHYPFFGGELSALSAVLHGVPLVITYHQDVLLTGVLGVVENILSHTTGRMTLRSAAKLLFTSTDYATYSNARPLLKGREAIIGELPNGVDITIFTPGVPRLDLLARYKLEPQNRIALLVAALDRPHYFKGVNVFLDAMELLPPSYKGLIVGEGELRQEYEKHAEELGIKSRITFVGRVSQEELPDYYRLAHITILPSTTRGEAFGMVLLESLACGIPVIATDMPGVRTVVEPGRDGLLVTPGDSIQLSQAIEQLLESDALRQTMGIQGRARVEEHYNWLSLISRLEKIYFQALSEAGTDRRGLA</sequence>
<dbReference type="SUPFAM" id="SSF53756">
    <property type="entry name" value="UDP-Glycosyltransferase/glycogen phosphorylase"/>
    <property type="match status" value="1"/>
</dbReference>
<proteinExistence type="predicted"/>
<dbReference type="InterPro" id="IPR050194">
    <property type="entry name" value="Glycosyltransferase_grp1"/>
</dbReference>
<name>A0A8T7LZF5_9CHLR</name>
<reference evidence="4" key="2">
    <citation type="journal article" date="2024" name="Nature">
        <title>Anoxygenic phototroph of the Chloroflexota uses a type I reaction centre.</title>
        <authorList>
            <person name="Tsuji J.M."/>
            <person name="Shaw N.A."/>
            <person name="Nagashima S."/>
            <person name="Venkiteswaran J.J."/>
            <person name="Schiff S.L."/>
            <person name="Watanabe T."/>
            <person name="Fukui M."/>
            <person name="Hanada S."/>
            <person name="Tank M."/>
            <person name="Neufeld J.D."/>
        </authorList>
    </citation>
    <scope>NUCLEOTIDE SEQUENCE</scope>
    <source>
        <strain evidence="4">L227-S17</strain>
    </source>
</reference>
<dbReference type="InterPro" id="IPR001296">
    <property type="entry name" value="Glyco_trans_1"/>
</dbReference>
<dbReference type="InterPro" id="IPR028098">
    <property type="entry name" value="Glyco_trans_4-like_N"/>
</dbReference>
<dbReference type="Pfam" id="PF00534">
    <property type="entry name" value="Glycos_transf_1"/>
    <property type="match status" value="1"/>
</dbReference>